<keyword evidence="4" id="KW-0472">Membrane</keyword>
<dbReference type="PANTHER" id="PTHR24092">
    <property type="entry name" value="PROBABLE PHOSPHOLIPID-TRANSPORTING ATPASE"/>
    <property type="match status" value="1"/>
</dbReference>
<dbReference type="PANTHER" id="PTHR24092:SF218">
    <property type="entry name" value="PHOSPHOLIPID-TRANSPORTING ATPASE"/>
    <property type="match status" value="1"/>
</dbReference>
<comment type="caution">
    <text evidence="6">The sequence shown here is derived from an EMBL/GenBank/DDBJ whole genome shotgun (WGS) entry which is preliminary data.</text>
</comment>
<reference evidence="6 7" key="1">
    <citation type="submission" date="2017-03" db="EMBL/GenBank/DDBJ databases">
        <title>Genome Survey of Euroglyphus maynei.</title>
        <authorList>
            <person name="Arlian L.G."/>
            <person name="Morgan M.S."/>
            <person name="Rider S.D."/>
        </authorList>
    </citation>
    <scope>NUCLEOTIDE SEQUENCE [LARGE SCALE GENOMIC DNA]</scope>
    <source>
        <strain evidence="6">Arlian Lab</strain>
        <tissue evidence="6">Whole body</tissue>
    </source>
</reference>
<dbReference type="Proteomes" id="UP000194236">
    <property type="component" value="Unassembled WGS sequence"/>
</dbReference>
<protein>
    <recommendedName>
        <fullName evidence="5">P-type ATPase C-terminal domain-containing protein</fullName>
    </recommendedName>
</protein>
<dbReference type="SUPFAM" id="SSF81665">
    <property type="entry name" value="Calcium ATPase, transmembrane domain M"/>
    <property type="match status" value="1"/>
</dbReference>
<sequence length="212" mass="23832">MVVFVLFFYQFLCGFSGTSLLDEVYLMAVNIFYTTLPAIVRGILEKDCQESVFLDHPTLYERGRRSTVYTLQSFWVTTIDSVYQSSVIFFATYGMFDSSAIGVYEFGLTVFILIVITNLLQISMENKYWNQYFVLSMAISIGFFLSSVLFLDFNYSDSLLSILGGRNYKLFMVSCGISACSGRHTGSVFVAAVHDPGAAERGEAAVSNTDRW</sequence>
<keyword evidence="2" id="KW-0479">Metal-binding</keyword>
<dbReference type="GO" id="GO:0045332">
    <property type="term" value="P:phospholipid translocation"/>
    <property type="evidence" value="ECO:0007669"/>
    <property type="project" value="TreeGrafter"/>
</dbReference>
<evidence type="ECO:0000256" key="3">
    <source>
        <dbReference type="ARBA" id="ARBA00022842"/>
    </source>
</evidence>
<name>A0A1Y3B849_EURMA</name>
<evidence type="ECO:0000259" key="5">
    <source>
        <dbReference type="Pfam" id="PF16212"/>
    </source>
</evidence>
<proteinExistence type="predicted"/>
<keyword evidence="4" id="KW-1133">Transmembrane helix</keyword>
<feature type="transmembrane region" description="Helical" evidence="4">
    <location>
        <begin position="74"/>
        <end position="95"/>
    </location>
</feature>
<feature type="domain" description="P-type ATPase C-terminal" evidence="5">
    <location>
        <begin position="2"/>
        <end position="157"/>
    </location>
</feature>
<dbReference type="OrthoDB" id="377733at2759"/>
<keyword evidence="7" id="KW-1185">Reference proteome</keyword>
<dbReference type="GO" id="GO:0140326">
    <property type="term" value="F:ATPase-coupled intramembrane lipid transporter activity"/>
    <property type="evidence" value="ECO:0007669"/>
    <property type="project" value="TreeGrafter"/>
</dbReference>
<dbReference type="InterPro" id="IPR032630">
    <property type="entry name" value="P_typ_ATPase_c"/>
</dbReference>
<evidence type="ECO:0000256" key="4">
    <source>
        <dbReference type="SAM" id="Phobius"/>
    </source>
</evidence>
<gene>
    <name evidence="6" type="ORF">BLA29_008447</name>
</gene>
<evidence type="ECO:0000313" key="7">
    <source>
        <dbReference type="Proteomes" id="UP000194236"/>
    </source>
</evidence>
<evidence type="ECO:0000313" key="6">
    <source>
        <dbReference type="EMBL" id="OTF75425.1"/>
    </source>
</evidence>
<keyword evidence="3" id="KW-0460">Magnesium</keyword>
<evidence type="ECO:0000256" key="1">
    <source>
        <dbReference type="ARBA" id="ARBA00004141"/>
    </source>
</evidence>
<dbReference type="GO" id="GO:0005886">
    <property type="term" value="C:plasma membrane"/>
    <property type="evidence" value="ECO:0007669"/>
    <property type="project" value="TreeGrafter"/>
</dbReference>
<comment type="subcellular location">
    <subcellularLocation>
        <location evidence="1">Membrane</location>
        <topology evidence="1">Multi-pass membrane protein</topology>
    </subcellularLocation>
</comment>
<feature type="transmembrane region" description="Helical" evidence="4">
    <location>
        <begin position="132"/>
        <end position="151"/>
    </location>
</feature>
<evidence type="ECO:0000256" key="2">
    <source>
        <dbReference type="ARBA" id="ARBA00022723"/>
    </source>
</evidence>
<dbReference type="AlphaFoldDB" id="A0A1Y3B849"/>
<accession>A0A1Y3B849</accession>
<organism evidence="6 7">
    <name type="scientific">Euroglyphus maynei</name>
    <name type="common">Mayne's house dust mite</name>
    <dbReference type="NCBI Taxonomy" id="6958"/>
    <lineage>
        <taxon>Eukaryota</taxon>
        <taxon>Metazoa</taxon>
        <taxon>Ecdysozoa</taxon>
        <taxon>Arthropoda</taxon>
        <taxon>Chelicerata</taxon>
        <taxon>Arachnida</taxon>
        <taxon>Acari</taxon>
        <taxon>Acariformes</taxon>
        <taxon>Sarcoptiformes</taxon>
        <taxon>Astigmata</taxon>
        <taxon>Psoroptidia</taxon>
        <taxon>Analgoidea</taxon>
        <taxon>Pyroglyphidae</taxon>
        <taxon>Pyroglyphinae</taxon>
        <taxon>Euroglyphus</taxon>
    </lineage>
</organism>
<feature type="transmembrane region" description="Helical" evidence="4">
    <location>
        <begin position="101"/>
        <end position="120"/>
    </location>
</feature>
<keyword evidence="4" id="KW-0812">Transmembrane</keyword>
<feature type="transmembrane region" description="Helical" evidence="4">
    <location>
        <begin position="24"/>
        <end position="44"/>
    </location>
</feature>
<dbReference type="Pfam" id="PF16212">
    <property type="entry name" value="PhoLip_ATPase_C"/>
    <property type="match status" value="1"/>
</dbReference>
<dbReference type="InterPro" id="IPR023298">
    <property type="entry name" value="ATPase_P-typ_TM_dom_sf"/>
</dbReference>
<dbReference type="EMBL" id="MUJZ01042082">
    <property type="protein sequence ID" value="OTF75425.1"/>
    <property type="molecule type" value="Genomic_DNA"/>
</dbReference>
<dbReference type="GO" id="GO:0046872">
    <property type="term" value="F:metal ion binding"/>
    <property type="evidence" value="ECO:0007669"/>
    <property type="project" value="UniProtKB-KW"/>
</dbReference>